<dbReference type="RefSeq" id="WP_085302792.1">
    <property type="nucleotide sequence ID" value="NZ_AP022594.1"/>
</dbReference>
<sequence>MTTIKNPADFDLYGAIGTVTELVPTTGRNSPVAPATYSVDKGKEKPTFEDKIAMSYGVPIPMRDSSGEFDEIIRDADGKPKTGMAVMINGEAAEAHRLSEALFDVDGIDWGGIFVNPPDREYIAALIGKVNGFTGPDIETQVEVAIAKIADATASSWTASHRHVDAVIRYAIDPETGKQLWSGGSSLKRDIILADALCDSTWLIRNAFNSALFGFWNSNSGTGVRAKLARGISASVTGFGSHLVATGTTKGSVIGDVYNDLLIGFDKHGQLQLLDKKPSKGDYRPSVQGLGTVPGPVGASAISCETILRRSSLSLAGMRRIRFADDPDSAKRTAAVRALAAAGMYATSVVATEVSFLRSGTTLRPQSTVWPAHTTAGEKSLLEVDSDSARDVLLAAMDDLDRLGLGQAEPIQLRHSDAVLELMIKSLAAKKSEGESDS</sequence>
<evidence type="ECO:0000313" key="2">
    <source>
        <dbReference type="Proteomes" id="UP000193577"/>
    </source>
</evidence>
<protein>
    <submittedName>
        <fullName evidence="1">Uncharacterized protein</fullName>
    </submittedName>
</protein>
<keyword evidence="2" id="KW-1185">Reference proteome</keyword>
<dbReference type="Pfam" id="PF09617">
    <property type="entry name" value="Cas_GSU0053"/>
    <property type="match status" value="1"/>
</dbReference>
<dbReference type="Proteomes" id="UP000193577">
    <property type="component" value="Unassembled WGS sequence"/>
</dbReference>
<dbReference type="EMBL" id="NCXO01000008">
    <property type="protein sequence ID" value="OSC34756.1"/>
    <property type="molecule type" value="Genomic_DNA"/>
</dbReference>
<dbReference type="InterPro" id="IPR013403">
    <property type="entry name" value="CRISPR-assoc_prot_Csb1/Cas7u"/>
</dbReference>
<organism evidence="1 2">
    <name type="scientific">Mycolicibacillus koreensis</name>
    <dbReference type="NCBI Taxonomy" id="1069220"/>
    <lineage>
        <taxon>Bacteria</taxon>
        <taxon>Bacillati</taxon>
        <taxon>Actinomycetota</taxon>
        <taxon>Actinomycetes</taxon>
        <taxon>Mycobacteriales</taxon>
        <taxon>Mycobacteriaceae</taxon>
        <taxon>Mycolicibacillus</taxon>
    </lineage>
</organism>
<name>A0A7I7SDA7_9MYCO</name>
<gene>
    <name evidence="1" type="ORF">B8W67_05780</name>
</gene>
<proteinExistence type="predicted"/>
<comment type="caution">
    <text evidence="1">The sequence shown here is derived from an EMBL/GenBank/DDBJ whole genome shotgun (WGS) entry which is preliminary data.</text>
</comment>
<accession>A0A7I7SDA7</accession>
<evidence type="ECO:0000313" key="1">
    <source>
        <dbReference type="EMBL" id="OSC34756.1"/>
    </source>
</evidence>
<reference evidence="1 2" key="1">
    <citation type="submission" date="2017-04" db="EMBL/GenBank/DDBJ databases">
        <title>The new phylogeny of genus Mycobacterium.</title>
        <authorList>
            <person name="Tortoli E."/>
            <person name="Trovato A."/>
            <person name="Cirillo D.M."/>
        </authorList>
    </citation>
    <scope>NUCLEOTIDE SEQUENCE [LARGE SCALE GENOMIC DNA]</scope>
    <source>
        <strain evidence="1 2">KCTC 19819</strain>
    </source>
</reference>
<dbReference type="AlphaFoldDB" id="A0A7I7SDA7"/>